<evidence type="ECO:0000313" key="1">
    <source>
        <dbReference type="EMBL" id="CAD9505756.1"/>
    </source>
</evidence>
<reference evidence="1" key="1">
    <citation type="submission" date="2021-01" db="EMBL/GenBank/DDBJ databases">
        <authorList>
            <person name="Corre E."/>
            <person name="Pelletier E."/>
            <person name="Niang G."/>
            <person name="Scheremetjew M."/>
            <person name="Finn R."/>
            <person name="Kale V."/>
            <person name="Holt S."/>
            <person name="Cochrane G."/>
            <person name="Meng A."/>
            <person name="Brown T."/>
            <person name="Cohen L."/>
        </authorList>
    </citation>
    <scope>NUCLEOTIDE SEQUENCE</scope>
    <source>
        <strain evidence="1">CCMP826</strain>
    </source>
</reference>
<dbReference type="Gene3D" id="3.40.50.1820">
    <property type="entry name" value="alpha/beta hydrolase"/>
    <property type="match status" value="1"/>
</dbReference>
<dbReference type="AlphaFoldDB" id="A0A7S2I1D7"/>
<accession>A0A7S2I1D7</accession>
<dbReference type="SUPFAM" id="SSF53474">
    <property type="entry name" value="alpha/beta-Hydrolases"/>
    <property type="match status" value="1"/>
</dbReference>
<protein>
    <recommendedName>
        <fullName evidence="2">Peptidase S9 prolyl oligopeptidase catalytic domain-containing protein</fullName>
    </recommendedName>
</protein>
<evidence type="ECO:0008006" key="2">
    <source>
        <dbReference type="Google" id="ProtNLM"/>
    </source>
</evidence>
<proteinExistence type="predicted"/>
<dbReference type="InterPro" id="IPR029058">
    <property type="entry name" value="AB_hydrolase_fold"/>
</dbReference>
<organism evidence="1">
    <name type="scientific">Helicotheca tamesis</name>
    <dbReference type="NCBI Taxonomy" id="374047"/>
    <lineage>
        <taxon>Eukaryota</taxon>
        <taxon>Sar</taxon>
        <taxon>Stramenopiles</taxon>
        <taxon>Ochrophyta</taxon>
        <taxon>Bacillariophyta</taxon>
        <taxon>Mediophyceae</taxon>
        <taxon>Lithodesmiophycidae</taxon>
        <taxon>Lithodesmiales</taxon>
        <taxon>Lithodesmiaceae</taxon>
        <taxon>Helicotheca</taxon>
    </lineage>
</organism>
<gene>
    <name evidence="1" type="ORF">HTAM1171_LOCUS8834</name>
</gene>
<sequence length="171" mass="18596">MVDHLMPLLAPFKALVLRIGWDSASVAKRINTPVLYLAGDADTLVPHFHMKDLYKISMKTSLCARIHIVKGGTHNETWHQGGEKYYQAIKHFISEAFSMERSNSFMTADSECEDDWVNKGASKVPPLDVGMGVEKDGPGVQNVIPTMPGNLMGMAKAAGAGDAPKKAGKKD</sequence>
<dbReference type="EMBL" id="HBGV01014402">
    <property type="protein sequence ID" value="CAD9505756.1"/>
    <property type="molecule type" value="Transcribed_RNA"/>
</dbReference>
<name>A0A7S2I1D7_9STRA</name>